<accession>A0AAV9JV29</accession>
<dbReference type="InterPro" id="IPR016181">
    <property type="entry name" value="Acyl_CoA_acyltransferase"/>
</dbReference>
<dbReference type="SUPFAM" id="SSF55729">
    <property type="entry name" value="Acyl-CoA N-acyltransferases (Nat)"/>
    <property type="match status" value="1"/>
</dbReference>
<proteinExistence type="predicted"/>
<evidence type="ECO:0008006" key="3">
    <source>
        <dbReference type="Google" id="ProtNLM"/>
    </source>
</evidence>
<reference evidence="1 2" key="1">
    <citation type="submission" date="2021-11" db="EMBL/GenBank/DDBJ databases">
        <title>Black yeast isolated from Biological Soil Crust.</title>
        <authorList>
            <person name="Kurbessoian T."/>
        </authorList>
    </citation>
    <scope>NUCLEOTIDE SEQUENCE [LARGE SCALE GENOMIC DNA]</scope>
    <source>
        <strain evidence="1 2">CCFEE 5522</strain>
    </source>
</reference>
<keyword evidence="2" id="KW-1185">Reference proteome</keyword>
<name>A0AAV9JV29_9PEZI</name>
<dbReference type="Gene3D" id="3.40.630.30">
    <property type="match status" value="1"/>
</dbReference>
<dbReference type="EMBL" id="JAVFHQ010000004">
    <property type="protein sequence ID" value="KAK4549413.1"/>
    <property type="molecule type" value="Genomic_DNA"/>
</dbReference>
<sequence length="118" mass="13341">MFVHKAQAEEQVVMAKIAAAAFFDDELFGDLMHPHRQQGLDDIHLWWLERIQKGWDDPSSHFLISTTPASQHGNEEIAAWAQWAHLMYGAGQRAECWDIAWLATAPPHQGEGHGKALM</sequence>
<dbReference type="Proteomes" id="UP001324427">
    <property type="component" value="Unassembled WGS sequence"/>
</dbReference>
<comment type="caution">
    <text evidence="1">The sequence shown here is derived from an EMBL/GenBank/DDBJ whole genome shotgun (WGS) entry which is preliminary data.</text>
</comment>
<evidence type="ECO:0000313" key="2">
    <source>
        <dbReference type="Proteomes" id="UP001324427"/>
    </source>
</evidence>
<gene>
    <name evidence="1" type="ORF">LTR36_006410</name>
</gene>
<dbReference type="AlphaFoldDB" id="A0AAV9JV29"/>
<evidence type="ECO:0000313" key="1">
    <source>
        <dbReference type="EMBL" id="KAK4549413.1"/>
    </source>
</evidence>
<protein>
    <recommendedName>
        <fullName evidence="3">N-acetyltransferase domain-containing protein</fullName>
    </recommendedName>
</protein>
<organism evidence="1 2">
    <name type="scientific">Oleoguttula mirabilis</name>
    <dbReference type="NCBI Taxonomy" id="1507867"/>
    <lineage>
        <taxon>Eukaryota</taxon>
        <taxon>Fungi</taxon>
        <taxon>Dikarya</taxon>
        <taxon>Ascomycota</taxon>
        <taxon>Pezizomycotina</taxon>
        <taxon>Dothideomycetes</taxon>
        <taxon>Dothideomycetidae</taxon>
        <taxon>Mycosphaerellales</taxon>
        <taxon>Teratosphaeriaceae</taxon>
        <taxon>Oleoguttula</taxon>
    </lineage>
</organism>